<dbReference type="EMBL" id="LAZR01002135">
    <property type="protein sequence ID" value="KKN34000.1"/>
    <property type="molecule type" value="Genomic_DNA"/>
</dbReference>
<name>A0A0F9PQE4_9ZZZZ</name>
<gene>
    <name evidence="1" type="ORF">LCGC14_0798130</name>
</gene>
<dbReference type="InterPro" id="IPR036390">
    <property type="entry name" value="WH_DNA-bd_sf"/>
</dbReference>
<comment type="caution">
    <text evidence="1">The sequence shown here is derived from an EMBL/GenBank/DDBJ whole genome shotgun (WGS) entry which is preliminary data.</text>
</comment>
<proteinExistence type="predicted"/>
<dbReference type="SUPFAM" id="SSF46785">
    <property type="entry name" value="Winged helix' DNA-binding domain"/>
    <property type="match status" value="1"/>
</dbReference>
<organism evidence="1">
    <name type="scientific">marine sediment metagenome</name>
    <dbReference type="NCBI Taxonomy" id="412755"/>
    <lineage>
        <taxon>unclassified sequences</taxon>
        <taxon>metagenomes</taxon>
        <taxon>ecological metagenomes</taxon>
    </lineage>
</organism>
<reference evidence="1" key="1">
    <citation type="journal article" date="2015" name="Nature">
        <title>Complex archaea that bridge the gap between prokaryotes and eukaryotes.</title>
        <authorList>
            <person name="Spang A."/>
            <person name="Saw J.H."/>
            <person name="Jorgensen S.L."/>
            <person name="Zaremba-Niedzwiedzka K."/>
            <person name="Martijn J."/>
            <person name="Lind A.E."/>
            <person name="van Eijk R."/>
            <person name="Schleper C."/>
            <person name="Guy L."/>
            <person name="Ettema T.J."/>
        </authorList>
    </citation>
    <scope>NUCLEOTIDE SEQUENCE</scope>
</reference>
<evidence type="ECO:0000313" key="1">
    <source>
        <dbReference type="EMBL" id="KKN34000.1"/>
    </source>
</evidence>
<dbReference type="AlphaFoldDB" id="A0A0F9PQE4"/>
<protein>
    <submittedName>
        <fullName evidence="1">Uncharacterized protein</fullName>
    </submittedName>
</protein>
<sequence>MIEGQKHCLNALHGLTYPGETCVPFVPIQDLTGYDRSTVRRHVRALARKGLATYHRGLWTEDGEPAGAGYCITKTGIETVEALESPNCTTEAPTPAPEK</sequence>
<accession>A0A0F9PQE4</accession>